<evidence type="ECO:0008006" key="5">
    <source>
        <dbReference type="Google" id="ProtNLM"/>
    </source>
</evidence>
<dbReference type="AlphaFoldDB" id="A0A2T2NHL0"/>
<proteinExistence type="predicted"/>
<evidence type="ECO:0000313" key="3">
    <source>
        <dbReference type="EMBL" id="PSN64917.1"/>
    </source>
</evidence>
<name>A0A2T2NHL0_CORCC</name>
<accession>A0A2T2NHL0</accession>
<dbReference type="Proteomes" id="UP000240883">
    <property type="component" value="Unassembled WGS sequence"/>
</dbReference>
<keyword evidence="2" id="KW-0732">Signal</keyword>
<reference evidence="3 4" key="1">
    <citation type="journal article" date="2018" name="Front. Microbiol.">
        <title>Genome-Wide Analysis of Corynespora cassiicola Leaf Fall Disease Putative Effectors.</title>
        <authorList>
            <person name="Lopez D."/>
            <person name="Ribeiro S."/>
            <person name="Label P."/>
            <person name="Fumanal B."/>
            <person name="Venisse J.S."/>
            <person name="Kohler A."/>
            <person name="de Oliveira R.R."/>
            <person name="Labutti K."/>
            <person name="Lipzen A."/>
            <person name="Lail K."/>
            <person name="Bauer D."/>
            <person name="Ohm R.A."/>
            <person name="Barry K.W."/>
            <person name="Spatafora J."/>
            <person name="Grigoriev I.V."/>
            <person name="Martin F.M."/>
            <person name="Pujade-Renaud V."/>
        </authorList>
    </citation>
    <scope>NUCLEOTIDE SEQUENCE [LARGE SCALE GENOMIC DNA]</scope>
    <source>
        <strain evidence="3 4">Philippines</strain>
    </source>
</reference>
<protein>
    <recommendedName>
        <fullName evidence="5">Secreted protein</fullName>
    </recommendedName>
</protein>
<organism evidence="3 4">
    <name type="scientific">Corynespora cassiicola Philippines</name>
    <dbReference type="NCBI Taxonomy" id="1448308"/>
    <lineage>
        <taxon>Eukaryota</taxon>
        <taxon>Fungi</taxon>
        <taxon>Dikarya</taxon>
        <taxon>Ascomycota</taxon>
        <taxon>Pezizomycotina</taxon>
        <taxon>Dothideomycetes</taxon>
        <taxon>Pleosporomycetidae</taxon>
        <taxon>Pleosporales</taxon>
        <taxon>Corynesporascaceae</taxon>
        <taxon>Corynespora</taxon>
    </lineage>
</organism>
<evidence type="ECO:0000256" key="1">
    <source>
        <dbReference type="SAM" id="MobiDB-lite"/>
    </source>
</evidence>
<evidence type="ECO:0000256" key="2">
    <source>
        <dbReference type="SAM" id="SignalP"/>
    </source>
</evidence>
<keyword evidence="4" id="KW-1185">Reference proteome</keyword>
<gene>
    <name evidence="3" type="ORF">BS50DRAFT_46987</name>
</gene>
<feature type="region of interest" description="Disordered" evidence="1">
    <location>
        <begin position="29"/>
        <end position="49"/>
    </location>
</feature>
<dbReference type="EMBL" id="KZ678137">
    <property type="protein sequence ID" value="PSN64917.1"/>
    <property type="molecule type" value="Genomic_DNA"/>
</dbReference>
<feature type="chain" id="PRO_5015526179" description="Secreted protein" evidence="2">
    <location>
        <begin position="22"/>
        <end position="120"/>
    </location>
</feature>
<evidence type="ECO:0000313" key="4">
    <source>
        <dbReference type="Proteomes" id="UP000240883"/>
    </source>
</evidence>
<sequence length="120" mass="13152">MALSRWMASLKLVTSLWPCRTLMLGHRRPLAPGDGLSGQGKRRSSDPSPLFKRIACASKCINALARIRIGPAVDMPARRGSAMSRASVGADVKYPALPRSKMRRLNRASRPTLRRVLCVA</sequence>
<feature type="signal peptide" evidence="2">
    <location>
        <begin position="1"/>
        <end position="21"/>
    </location>
</feature>